<reference evidence="2 3" key="1">
    <citation type="journal article" date="2016" name="PLoS Pathog.">
        <title>Biosynthesis of antibiotic leucinostatins in bio-control fungus Purpureocillium lilacinum and their inhibition on phytophthora revealed by genome mining.</title>
        <authorList>
            <person name="Wang G."/>
            <person name="Liu Z."/>
            <person name="Lin R."/>
            <person name="Li E."/>
            <person name="Mao Z."/>
            <person name="Ling J."/>
            <person name="Yang Y."/>
            <person name="Yin W.B."/>
            <person name="Xie B."/>
        </authorList>
    </citation>
    <scope>NUCLEOTIDE SEQUENCE [LARGE SCALE GENOMIC DNA]</scope>
    <source>
        <strain evidence="2">170</strain>
    </source>
</reference>
<dbReference type="KEGG" id="pchm:VFPPC_13050"/>
<sequence>MFATQQYMEAVDAGRKRFRDEEEAANAASGFGEHRNKRIQSLPLRNPPRPNQHNASPSIVPLNASPASVGPRPQLEPCPSASVGDMAPPQDAEMDMMDTVNSPPPVHDEAAPPSTLMLDQSTGRMPTPIQPSFAAQVRGQHHEWAAAGQSQITPNGIANLGHHVVGISQDQTVPRAMAGGPDWQVLQNTRRLPSPISELGDPNMPDAADAAGAMMMDDCQDQFVHPSQLSPSHDAIPEQSSPMHAMEHPNAMIDCDSHHHHAQHYESDNDPSSPSPSRKGHQRSKHTVNSWTWQPGMKKSFSIGYRSDCEKCRLKVPGHFNHIVIS</sequence>
<dbReference type="EMBL" id="LSBJ02000001">
    <property type="protein sequence ID" value="OAQ73640.1"/>
    <property type="molecule type" value="Genomic_DNA"/>
</dbReference>
<dbReference type="Proteomes" id="UP000078397">
    <property type="component" value="Unassembled WGS sequence"/>
</dbReference>
<keyword evidence="3" id="KW-1185">Reference proteome</keyword>
<name>A0A179G811_METCM</name>
<feature type="region of interest" description="Disordered" evidence="1">
    <location>
        <begin position="260"/>
        <end position="292"/>
    </location>
</feature>
<dbReference type="RefSeq" id="XP_018149723.1">
    <property type="nucleotide sequence ID" value="XM_018290827.1"/>
</dbReference>
<gene>
    <name evidence="2" type="ORF">VFPPC_13050</name>
</gene>
<proteinExistence type="predicted"/>
<dbReference type="STRING" id="1380566.A0A179G811"/>
<comment type="caution">
    <text evidence="2">The sequence shown here is derived from an EMBL/GenBank/DDBJ whole genome shotgun (WGS) entry which is preliminary data.</text>
</comment>
<organism evidence="2 3">
    <name type="scientific">Pochonia chlamydosporia 170</name>
    <dbReference type="NCBI Taxonomy" id="1380566"/>
    <lineage>
        <taxon>Eukaryota</taxon>
        <taxon>Fungi</taxon>
        <taxon>Dikarya</taxon>
        <taxon>Ascomycota</taxon>
        <taxon>Pezizomycotina</taxon>
        <taxon>Sordariomycetes</taxon>
        <taxon>Hypocreomycetidae</taxon>
        <taxon>Hypocreales</taxon>
        <taxon>Clavicipitaceae</taxon>
        <taxon>Pochonia</taxon>
    </lineage>
</organism>
<protein>
    <submittedName>
        <fullName evidence="2">Uncharacterized protein</fullName>
    </submittedName>
</protein>
<feature type="region of interest" description="Disordered" evidence="1">
    <location>
        <begin position="1"/>
        <end position="96"/>
    </location>
</feature>
<evidence type="ECO:0000256" key="1">
    <source>
        <dbReference type="SAM" id="MobiDB-lite"/>
    </source>
</evidence>
<evidence type="ECO:0000313" key="3">
    <source>
        <dbReference type="Proteomes" id="UP000078397"/>
    </source>
</evidence>
<dbReference type="GeneID" id="28854821"/>
<dbReference type="AlphaFoldDB" id="A0A179G811"/>
<evidence type="ECO:0000313" key="2">
    <source>
        <dbReference type="EMBL" id="OAQ73640.1"/>
    </source>
</evidence>
<accession>A0A179G811</accession>
<dbReference type="OrthoDB" id="2446291at2759"/>